<organism evidence="12 13">
    <name type="scientific">Abditibacterium utsteinense</name>
    <dbReference type="NCBI Taxonomy" id="1960156"/>
    <lineage>
        <taxon>Bacteria</taxon>
        <taxon>Pseudomonadati</taxon>
        <taxon>Abditibacteriota</taxon>
        <taxon>Abditibacteriia</taxon>
        <taxon>Abditibacteriales</taxon>
        <taxon>Abditibacteriaceae</taxon>
        <taxon>Abditibacterium</taxon>
    </lineage>
</organism>
<dbReference type="CDD" id="cd01742">
    <property type="entry name" value="GATase1_GMP_Synthase"/>
    <property type="match status" value="1"/>
</dbReference>
<dbReference type="OrthoDB" id="9802219at2"/>
<dbReference type="FunFam" id="3.40.50.880:FF:000001">
    <property type="entry name" value="GMP synthase [glutamine-hydrolyzing]"/>
    <property type="match status" value="1"/>
</dbReference>
<evidence type="ECO:0000256" key="2">
    <source>
        <dbReference type="ARBA" id="ARBA00005153"/>
    </source>
</evidence>
<dbReference type="InterPro" id="IPR017926">
    <property type="entry name" value="GATASE"/>
</dbReference>
<evidence type="ECO:0000313" key="13">
    <source>
        <dbReference type="Proteomes" id="UP000237684"/>
    </source>
</evidence>
<evidence type="ECO:0000256" key="9">
    <source>
        <dbReference type="HAMAP-Rule" id="MF_00344"/>
    </source>
</evidence>
<dbReference type="GO" id="GO:0005524">
    <property type="term" value="F:ATP binding"/>
    <property type="evidence" value="ECO:0007669"/>
    <property type="project" value="UniProtKB-UniRule"/>
</dbReference>
<dbReference type="InterPro" id="IPR022955">
    <property type="entry name" value="GMP_synthase"/>
</dbReference>
<dbReference type="SUPFAM" id="SSF52317">
    <property type="entry name" value="Class I glutamine amidotransferase-like"/>
    <property type="match status" value="1"/>
</dbReference>
<comment type="catalytic activity">
    <reaction evidence="9">
        <text>XMP + L-glutamine + ATP + H2O = GMP + L-glutamate + AMP + diphosphate + 2 H(+)</text>
        <dbReference type="Rhea" id="RHEA:11680"/>
        <dbReference type="ChEBI" id="CHEBI:15377"/>
        <dbReference type="ChEBI" id="CHEBI:15378"/>
        <dbReference type="ChEBI" id="CHEBI:29985"/>
        <dbReference type="ChEBI" id="CHEBI:30616"/>
        <dbReference type="ChEBI" id="CHEBI:33019"/>
        <dbReference type="ChEBI" id="CHEBI:57464"/>
        <dbReference type="ChEBI" id="CHEBI:58115"/>
        <dbReference type="ChEBI" id="CHEBI:58359"/>
        <dbReference type="ChEBI" id="CHEBI:456215"/>
        <dbReference type="EC" id="6.3.5.2"/>
    </reaction>
</comment>
<dbReference type="Gene3D" id="3.40.50.880">
    <property type="match status" value="1"/>
</dbReference>
<keyword evidence="13" id="KW-1185">Reference proteome</keyword>
<dbReference type="NCBIfam" id="TIGR00884">
    <property type="entry name" value="guaA_Cterm"/>
    <property type="match status" value="1"/>
</dbReference>
<dbReference type="InterPro" id="IPR004739">
    <property type="entry name" value="GMP_synth_GATase"/>
</dbReference>
<keyword evidence="6 9" id="KW-0658">Purine biosynthesis</keyword>
<dbReference type="EMBL" id="NIGF01000030">
    <property type="protein sequence ID" value="PQV62528.1"/>
    <property type="molecule type" value="Genomic_DNA"/>
</dbReference>
<dbReference type="RefSeq" id="WP_106381313.1">
    <property type="nucleotide sequence ID" value="NZ_NIGF01000030.1"/>
</dbReference>
<dbReference type="InParanoid" id="A0A2S8SP10"/>
<comment type="subunit">
    <text evidence="9">Homodimer.</text>
</comment>
<dbReference type="SUPFAM" id="SSF54810">
    <property type="entry name" value="GMP synthetase C-terminal dimerisation domain"/>
    <property type="match status" value="1"/>
</dbReference>
<feature type="binding site" evidence="10">
    <location>
        <begin position="226"/>
        <end position="232"/>
    </location>
    <ligand>
        <name>ATP</name>
        <dbReference type="ChEBI" id="CHEBI:30616"/>
    </ligand>
</feature>
<evidence type="ECO:0000256" key="5">
    <source>
        <dbReference type="ARBA" id="ARBA00022749"/>
    </source>
</evidence>
<dbReference type="InterPro" id="IPR001674">
    <property type="entry name" value="GMP_synth_C"/>
</dbReference>
<feature type="active site" description="Nucleophile" evidence="9">
    <location>
        <position position="85"/>
    </location>
</feature>
<dbReference type="GO" id="GO:0005829">
    <property type="term" value="C:cytosol"/>
    <property type="evidence" value="ECO:0007669"/>
    <property type="project" value="TreeGrafter"/>
</dbReference>
<keyword evidence="8 9" id="KW-0315">Glutamine amidotransferase</keyword>
<dbReference type="NCBIfam" id="TIGR00888">
    <property type="entry name" value="guaA_Nterm"/>
    <property type="match status" value="1"/>
</dbReference>
<dbReference type="Pfam" id="PF00117">
    <property type="entry name" value="GATase"/>
    <property type="match status" value="1"/>
</dbReference>
<dbReference type="InterPro" id="IPR025777">
    <property type="entry name" value="GMPS_ATP_PPase_dom"/>
</dbReference>
<dbReference type="PROSITE" id="PS51273">
    <property type="entry name" value="GATASE_TYPE_1"/>
    <property type="match status" value="1"/>
</dbReference>
<name>A0A2S8SP10_9BACT</name>
<feature type="active site" evidence="9">
    <location>
        <position position="174"/>
    </location>
</feature>
<keyword evidence="3 9" id="KW-0436">Ligase</keyword>
<dbReference type="FunFam" id="3.30.300.10:FF:000002">
    <property type="entry name" value="GMP synthase [glutamine-hydrolyzing]"/>
    <property type="match status" value="1"/>
</dbReference>
<dbReference type="Gene3D" id="3.40.50.620">
    <property type="entry name" value="HUPs"/>
    <property type="match status" value="1"/>
</dbReference>
<dbReference type="UniPathway" id="UPA00189">
    <property type="reaction ID" value="UER00296"/>
</dbReference>
<evidence type="ECO:0000256" key="4">
    <source>
        <dbReference type="ARBA" id="ARBA00022741"/>
    </source>
</evidence>
<dbReference type="GO" id="GO:0003921">
    <property type="term" value="F:GMP synthase activity"/>
    <property type="evidence" value="ECO:0007669"/>
    <property type="project" value="InterPro"/>
</dbReference>
<sequence>MNSISNETIIVLDFGAQYAQLIARKVRACRVYCEIMPHDAPLEDILRLNPKGVIFSGGPSSVYETEAPQCADGLFHSGIPILGICYGHQVMAHMMGGRVTPADKREFGKTELVVTDDAPLYDGLNRKLLCWMSHGDLVLEAPPGFVATSKTISTPVASMANVEKKLYGVQFHPEVTHTPWGLEIIRNFLMGPCECSGAWTMENFIETESERIRQIVGDKRVLCALSGGVDSAVAAVLLHHAIGPQLTCLFVNHGFLRKNEAEQVVEAFTERYGDVKFEYVDASARFIKLMEGVTLPEEKRVIIGNEFVATFQRETDRVGQHDFLAQGTLYPDVIESGSGKAAKIKTHHNVGGLPADMKFKLIEPFRTLFKDEVRALGEELGLPSEMVWRQPFPGPGLAIRIIGEVTHERLEVLREADAILIDEIKKAGLYRVIWQCFAALLPTVNSVGVMGDQRTYAHPIVVRAVTSEDGMTSDWARIPYEVLEKISNRIVNEVPGVNRVVYDVTSKPPATIEWE</sequence>
<evidence type="ECO:0000256" key="1">
    <source>
        <dbReference type="ARBA" id="ARBA00002332"/>
    </source>
</evidence>
<dbReference type="Pfam" id="PF03054">
    <property type="entry name" value="tRNA_Me_trans"/>
    <property type="match status" value="1"/>
</dbReference>
<evidence type="ECO:0000256" key="8">
    <source>
        <dbReference type="ARBA" id="ARBA00022962"/>
    </source>
</evidence>
<dbReference type="PRINTS" id="PR00097">
    <property type="entry name" value="ANTSNTHASEII"/>
</dbReference>
<feature type="active site" evidence="9">
    <location>
        <position position="172"/>
    </location>
</feature>
<keyword evidence="5 9" id="KW-0332">GMP biosynthesis</keyword>
<dbReference type="CDD" id="cd01997">
    <property type="entry name" value="GMP_synthase_C"/>
    <property type="match status" value="1"/>
</dbReference>
<evidence type="ECO:0000256" key="7">
    <source>
        <dbReference type="ARBA" id="ARBA00022840"/>
    </source>
</evidence>
<dbReference type="Proteomes" id="UP000237684">
    <property type="component" value="Unassembled WGS sequence"/>
</dbReference>
<dbReference type="FunFam" id="3.40.50.620:FF:000001">
    <property type="entry name" value="GMP synthase [glutamine-hydrolyzing]"/>
    <property type="match status" value="1"/>
</dbReference>
<dbReference type="SUPFAM" id="SSF52402">
    <property type="entry name" value="Adenine nucleotide alpha hydrolases-like"/>
    <property type="match status" value="1"/>
</dbReference>
<dbReference type="PROSITE" id="PS51553">
    <property type="entry name" value="GMPS_ATP_PPASE"/>
    <property type="match status" value="1"/>
</dbReference>
<evidence type="ECO:0000256" key="10">
    <source>
        <dbReference type="PROSITE-ProRule" id="PRU00886"/>
    </source>
</evidence>
<dbReference type="PANTHER" id="PTHR11922">
    <property type="entry name" value="GMP SYNTHASE-RELATED"/>
    <property type="match status" value="1"/>
</dbReference>
<dbReference type="PANTHER" id="PTHR11922:SF2">
    <property type="entry name" value="GMP SYNTHASE [GLUTAMINE-HYDROLYZING]"/>
    <property type="match status" value="1"/>
</dbReference>
<evidence type="ECO:0000259" key="11">
    <source>
        <dbReference type="PROSITE" id="PS51553"/>
    </source>
</evidence>
<dbReference type="PRINTS" id="PR00099">
    <property type="entry name" value="CPSGATASE"/>
</dbReference>
<dbReference type="EC" id="6.3.5.2" evidence="9"/>
<evidence type="ECO:0000313" key="12">
    <source>
        <dbReference type="EMBL" id="PQV62528.1"/>
    </source>
</evidence>
<dbReference type="NCBIfam" id="NF000848">
    <property type="entry name" value="PRK00074.1"/>
    <property type="match status" value="1"/>
</dbReference>
<evidence type="ECO:0000256" key="6">
    <source>
        <dbReference type="ARBA" id="ARBA00022755"/>
    </source>
</evidence>
<comment type="caution">
    <text evidence="12">The sequence shown here is derived from an EMBL/GenBank/DDBJ whole genome shotgun (WGS) entry which is preliminary data.</text>
</comment>
<evidence type="ECO:0000256" key="3">
    <source>
        <dbReference type="ARBA" id="ARBA00022598"/>
    </source>
</evidence>
<keyword evidence="4 9" id="KW-0547">Nucleotide-binding</keyword>
<protein>
    <recommendedName>
        <fullName evidence="9">GMP synthase [glutamine-hydrolyzing]</fullName>
        <ecNumber evidence="9">6.3.5.2</ecNumber>
    </recommendedName>
    <alternativeName>
        <fullName evidence="9">GMP synthetase</fullName>
    </alternativeName>
    <alternativeName>
        <fullName evidence="9">Glutamine amidotransferase</fullName>
    </alternativeName>
</protein>
<accession>A0A2S8SP10</accession>
<feature type="domain" description="GMPS ATP-PPase" evidence="11">
    <location>
        <begin position="199"/>
        <end position="389"/>
    </location>
</feature>
<comment type="function">
    <text evidence="1 9">Catalyzes the synthesis of GMP from XMP.</text>
</comment>
<dbReference type="Gene3D" id="3.30.300.10">
    <property type="match status" value="1"/>
</dbReference>
<dbReference type="Pfam" id="PF00958">
    <property type="entry name" value="GMP_synt_C"/>
    <property type="match status" value="1"/>
</dbReference>
<keyword evidence="7 9" id="KW-0067">ATP-binding</keyword>
<dbReference type="InterPro" id="IPR029062">
    <property type="entry name" value="Class_I_gatase-like"/>
</dbReference>
<dbReference type="InterPro" id="IPR014729">
    <property type="entry name" value="Rossmann-like_a/b/a_fold"/>
</dbReference>
<dbReference type="AlphaFoldDB" id="A0A2S8SP10"/>
<comment type="pathway">
    <text evidence="2 9">Purine metabolism; GMP biosynthesis; GMP from XMP (L-Gln route): step 1/1.</text>
</comment>
<reference evidence="12 13" key="1">
    <citation type="journal article" date="2018" name="Syst. Appl. Microbiol.">
        <title>Abditibacterium utsteinense sp. nov., the first cultivated member of candidate phylum FBP, isolated from ice-free Antarctic soil samples.</title>
        <authorList>
            <person name="Tahon G."/>
            <person name="Tytgat B."/>
            <person name="Lebbe L."/>
            <person name="Carlier A."/>
            <person name="Willems A."/>
        </authorList>
    </citation>
    <scope>NUCLEOTIDE SEQUENCE [LARGE SCALE GENOMIC DNA]</scope>
    <source>
        <strain evidence="12 13">LMG 29911</strain>
    </source>
</reference>
<proteinExistence type="inferred from homology"/>
<gene>
    <name evidence="9" type="primary">guaA</name>
    <name evidence="12" type="ORF">B1R32_13015</name>
</gene>
<dbReference type="HAMAP" id="MF_00344">
    <property type="entry name" value="GMP_synthase"/>
    <property type="match status" value="1"/>
</dbReference>
<dbReference type="PRINTS" id="PR00096">
    <property type="entry name" value="GATASE"/>
</dbReference>
<dbReference type="FunCoup" id="A0A2S8SP10">
    <property type="interactions" value="490"/>
</dbReference>